<protein>
    <recommendedName>
        <fullName evidence="1">ABM domain-containing protein</fullName>
    </recommendedName>
</protein>
<dbReference type="Pfam" id="PF03992">
    <property type="entry name" value="ABM"/>
    <property type="match status" value="1"/>
</dbReference>
<dbReference type="RefSeq" id="WP_136575034.1">
    <property type="nucleotide sequence ID" value="NZ_STFF01000001.1"/>
</dbReference>
<accession>A0A4S8HYV9</accession>
<sequence>MKNDKIITHVKLTVRPEFIEEVLPPADHIRKHTLLEEGCESFMLMRKSNEPNKLIIIAIYASRQEYDWHLEQDYIKVFFSFLEGKLMAPPTTYYLEECPNFPT</sequence>
<evidence type="ECO:0000259" key="1">
    <source>
        <dbReference type="PROSITE" id="PS51725"/>
    </source>
</evidence>
<dbReference type="PROSITE" id="PS51725">
    <property type="entry name" value="ABM"/>
    <property type="match status" value="1"/>
</dbReference>
<dbReference type="Proteomes" id="UP000306918">
    <property type="component" value="Unassembled WGS sequence"/>
</dbReference>
<dbReference type="SUPFAM" id="SSF54909">
    <property type="entry name" value="Dimeric alpha+beta barrel"/>
    <property type="match status" value="1"/>
</dbReference>
<gene>
    <name evidence="2" type="ORF">FAM09_00035</name>
</gene>
<dbReference type="InterPro" id="IPR007138">
    <property type="entry name" value="ABM_dom"/>
</dbReference>
<dbReference type="EMBL" id="STFF01000001">
    <property type="protein sequence ID" value="THU40541.1"/>
    <property type="molecule type" value="Genomic_DNA"/>
</dbReference>
<proteinExistence type="predicted"/>
<evidence type="ECO:0000313" key="3">
    <source>
        <dbReference type="Proteomes" id="UP000306918"/>
    </source>
</evidence>
<comment type="caution">
    <text evidence="2">The sequence shown here is derived from an EMBL/GenBank/DDBJ whole genome shotgun (WGS) entry which is preliminary data.</text>
</comment>
<name>A0A4S8HYV9_9BACT</name>
<evidence type="ECO:0000313" key="2">
    <source>
        <dbReference type="EMBL" id="THU40541.1"/>
    </source>
</evidence>
<dbReference type="AlphaFoldDB" id="A0A4S8HYV9"/>
<dbReference type="InterPro" id="IPR011008">
    <property type="entry name" value="Dimeric_a/b-barrel"/>
</dbReference>
<keyword evidence="3" id="KW-1185">Reference proteome</keyword>
<organism evidence="2 3">
    <name type="scientific">Niastella caeni</name>
    <dbReference type="NCBI Taxonomy" id="2569763"/>
    <lineage>
        <taxon>Bacteria</taxon>
        <taxon>Pseudomonadati</taxon>
        <taxon>Bacteroidota</taxon>
        <taxon>Chitinophagia</taxon>
        <taxon>Chitinophagales</taxon>
        <taxon>Chitinophagaceae</taxon>
        <taxon>Niastella</taxon>
    </lineage>
</organism>
<reference evidence="2 3" key="1">
    <citation type="submission" date="2019-04" db="EMBL/GenBank/DDBJ databases">
        <title>Niastella caeni sp. nov., isolated from activated sludge.</title>
        <authorList>
            <person name="Sheng M."/>
        </authorList>
    </citation>
    <scope>NUCLEOTIDE SEQUENCE [LARGE SCALE GENOMIC DNA]</scope>
    <source>
        <strain evidence="2 3">HX-2-15</strain>
    </source>
</reference>
<dbReference type="Gene3D" id="3.30.70.100">
    <property type="match status" value="1"/>
</dbReference>
<dbReference type="OrthoDB" id="676007at2"/>
<feature type="domain" description="ABM" evidence="1">
    <location>
        <begin position="6"/>
        <end position="95"/>
    </location>
</feature>